<proteinExistence type="predicted"/>
<dbReference type="Proteomes" id="UP000887116">
    <property type="component" value="Unassembled WGS sequence"/>
</dbReference>
<name>A0A8X6FTQ6_TRICU</name>
<feature type="region of interest" description="Disordered" evidence="1">
    <location>
        <begin position="30"/>
        <end position="83"/>
    </location>
</feature>
<evidence type="ECO:0000313" key="2">
    <source>
        <dbReference type="EMBL" id="GFQ88586.1"/>
    </source>
</evidence>
<accession>A0A8X6FTQ6</accession>
<protein>
    <submittedName>
        <fullName evidence="2">Uncharacterized protein</fullName>
    </submittedName>
</protein>
<keyword evidence="3" id="KW-1185">Reference proteome</keyword>
<dbReference type="AlphaFoldDB" id="A0A8X6FTQ6"/>
<evidence type="ECO:0000256" key="1">
    <source>
        <dbReference type="SAM" id="MobiDB-lite"/>
    </source>
</evidence>
<sequence>MRLQMIVLKLMLNLTSEDRLFEQSIVPHHNRNRGRVLPPHSHHLFPPGADVLRSEAEKAQPSPGVVGERDSHNSKEQLSSPPS</sequence>
<reference evidence="2" key="1">
    <citation type="submission" date="2020-07" db="EMBL/GenBank/DDBJ databases">
        <title>Multicomponent nature underlies the extraordinary mechanical properties of spider dragline silk.</title>
        <authorList>
            <person name="Kono N."/>
            <person name="Nakamura H."/>
            <person name="Mori M."/>
            <person name="Yoshida Y."/>
            <person name="Ohtoshi R."/>
            <person name="Malay A.D."/>
            <person name="Moran D.A.P."/>
            <person name="Tomita M."/>
            <person name="Numata K."/>
            <person name="Arakawa K."/>
        </authorList>
    </citation>
    <scope>NUCLEOTIDE SEQUENCE</scope>
</reference>
<gene>
    <name evidence="2" type="ORF">TNCT_359021</name>
</gene>
<dbReference type="EMBL" id="BMAO01033310">
    <property type="protein sequence ID" value="GFQ88586.1"/>
    <property type="molecule type" value="Genomic_DNA"/>
</dbReference>
<evidence type="ECO:0000313" key="3">
    <source>
        <dbReference type="Proteomes" id="UP000887116"/>
    </source>
</evidence>
<organism evidence="2 3">
    <name type="scientific">Trichonephila clavata</name>
    <name type="common">Joro spider</name>
    <name type="synonym">Nephila clavata</name>
    <dbReference type="NCBI Taxonomy" id="2740835"/>
    <lineage>
        <taxon>Eukaryota</taxon>
        <taxon>Metazoa</taxon>
        <taxon>Ecdysozoa</taxon>
        <taxon>Arthropoda</taxon>
        <taxon>Chelicerata</taxon>
        <taxon>Arachnida</taxon>
        <taxon>Araneae</taxon>
        <taxon>Araneomorphae</taxon>
        <taxon>Entelegynae</taxon>
        <taxon>Araneoidea</taxon>
        <taxon>Nephilidae</taxon>
        <taxon>Trichonephila</taxon>
    </lineage>
</organism>
<comment type="caution">
    <text evidence="2">The sequence shown here is derived from an EMBL/GenBank/DDBJ whole genome shotgun (WGS) entry which is preliminary data.</text>
</comment>
<dbReference type="OrthoDB" id="10439391at2759"/>